<keyword evidence="6" id="KW-1185">Reference proteome</keyword>
<evidence type="ECO:0000256" key="2">
    <source>
        <dbReference type="ARBA" id="ARBA00023002"/>
    </source>
</evidence>
<feature type="domain" description="Ketoreductase" evidence="4">
    <location>
        <begin position="3"/>
        <end position="185"/>
    </location>
</feature>
<evidence type="ECO:0000313" key="5">
    <source>
        <dbReference type="EMBL" id="PRH88748.1"/>
    </source>
</evidence>
<dbReference type="RefSeq" id="WP_105861095.1">
    <property type="nucleotide sequence ID" value="NZ_PUEJ01000002.1"/>
</dbReference>
<dbReference type="PRINTS" id="PR00081">
    <property type="entry name" value="GDHRDH"/>
</dbReference>
<dbReference type="EMBL" id="PUEJ01000002">
    <property type="protein sequence ID" value="PRH88748.1"/>
    <property type="molecule type" value="Genomic_DNA"/>
</dbReference>
<protein>
    <submittedName>
        <fullName evidence="5">Short-chain dehydrogenase/reductase</fullName>
    </submittedName>
</protein>
<dbReference type="OrthoDB" id="9793825at2"/>
<dbReference type="GO" id="GO:0016491">
    <property type="term" value="F:oxidoreductase activity"/>
    <property type="evidence" value="ECO:0007669"/>
    <property type="project" value="UniProtKB-KW"/>
</dbReference>
<dbReference type="NCBIfam" id="NF004824">
    <property type="entry name" value="PRK06180.1"/>
    <property type="match status" value="1"/>
</dbReference>
<dbReference type="SMART" id="SM00822">
    <property type="entry name" value="PKS_KR"/>
    <property type="match status" value="1"/>
</dbReference>
<dbReference type="PRINTS" id="PR00080">
    <property type="entry name" value="SDRFAMILY"/>
</dbReference>
<dbReference type="InterPro" id="IPR057326">
    <property type="entry name" value="KR_dom"/>
</dbReference>
<evidence type="ECO:0000259" key="4">
    <source>
        <dbReference type="SMART" id="SM00822"/>
    </source>
</evidence>
<dbReference type="Gene3D" id="3.40.50.720">
    <property type="entry name" value="NAD(P)-binding Rossmann-like Domain"/>
    <property type="match status" value="1"/>
</dbReference>
<evidence type="ECO:0000256" key="3">
    <source>
        <dbReference type="RuleBase" id="RU000363"/>
    </source>
</evidence>
<dbReference type="InterPro" id="IPR036291">
    <property type="entry name" value="NAD(P)-bd_dom_sf"/>
</dbReference>
<name>A0A2S9QHC8_9HYPH</name>
<keyword evidence="2" id="KW-0560">Oxidoreductase</keyword>
<dbReference type="InterPro" id="IPR051911">
    <property type="entry name" value="SDR_oxidoreductase"/>
</dbReference>
<dbReference type="PANTHER" id="PTHR43976:SF16">
    <property type="entry name" value="SHORT-CHAIN DEHYDROGENASE_REDUCTASE FAMILY PROTEIN"/>
    <property type="match status" value="1"/>
</dbReference>
<gene>
    <name evidence="5" type="ORF">C5L14_05875</name>
</gene>
<evidence type="ECO:0000313" key="6">
    <source>
        <dbReference type="Proteomes" id="UP000237682"/>
    </source>
</evidence>
<dbReference type="CDD" id="cd05374">
    <property type="entry name" value="17beta-HSD-like_SDR_c"/>
    <property type="match status" value="1"/>
</dbReference>
<evidence type="ECO:0000256" key="1">
    <source>
        <dbReference type="ARBA" id="ARBA00006484"/>
    </source>
</evidence>
<dbReference type="AlphaFoldDB" id="A0A2S9QHC8"/>
<proteinExistence type="inferred from homology"/>
<comment type="caution">
    <text evidence="5">The sequence shown here is derived from an EMBL/GenBank/DDBJ whole genome shotgun (WGS) entry which is preliminary data.</text>
</comment>
<organism evidence="5 6">
    <name type="scientific">Labrys okinawensis</name>
    <dbReference type="NCBI Taxonomy" id="346911"/>
    <lineage>
        <taxon>Bacteria</taxon>
        <taxon>Pseudomonadati</taxon>
        <taxon>Pseudomonadota</taxon>
        <taxon>Alphaproteobacteria</taxon>
        <taxon>Hyphomicrobiales</taxon>
        <taxon>Xanthobacteraceae</taxon>
        <taxon>Labrys</taxon>
    </lineage>
</organism>
<dbReference type="InterPro" id="IPR002347">
    <property type="entry name" value="SDR_fam"/>
</dbReference>
<dbReference type="PANTHER" id="PTHR43976">
    <property type="entry name" value="SHORT CHAIN DEHYDROGENASE"/>
    <property type="match status" value="1"/>
</dbReference>
<sequence>MSKIWLITGAGRGLGRSILEAALAAGNKVVATARDPERLADLKQRYGDSLLNPALDVTNPAMARRAVDVAVAAYGRLDVLVNNAGFGHLSPFEQTEEEDFRAQVETNFFGVVNLIRAALPVMRSQRSGHIINISSVGGRVATPGLSAYQAAKWAVGGFTEVLAQEVAPFGVKVIALEPGGMRTDWGYTARDAASDILPDYEPSVGAVLNRMKAYVGNEVGDPEKIARLVVDLSTRETLPAHLLLGSDALHVFRQAEAARQKAAAEWAEVSASTDFDGAELPALLRA</sequence>
<accession>A0A2S9QHC8</accession>
<dbReference type="Proteomes" id="UP000237682">
    <property type="component" value="Unassembled WGS sequence"/>
</dbReference>
<reference evidence="5 6" key="1">
    <citation type="submission" date="2018-02" db="EMBL/GenBank/DDBJ databases">
        <title>Whole genome sequencing of endophytic bacterium.</title>
        <authorList>
            <person name="Eedara R."/>
            <person name="Podile A.R."/>
        </authorList>
    </citation>
    <scope>NUCLEOTIDE SEQUENCE [LARGE SCALE GENOMIC DNA]</scope>
    <source>
        <strain evidence="5 6">RP1T</strain>
    </source>
</reference>
<dbReference type="Pfam" id="PF00106">
    <property type="entry name" value="adh_short"/>
    <property type="match status" value="1"/>
</dbReference>
<comment type="similarity">
    <text evidence="1 3">Belongs to the short-chain dehydrogenases/reductases (SDR) family.</text>
</comment>
<dbReference type="SUPFAM" id="SSF51735">
    <property type="entry name" value="NAD(P)-binding Rossmann-fold domains"/>
    <property type="match status" value="1"/>
</dbReference>